<keyword evidence="6 21" id="KW-1003">Cell membrane</keyword>
<accession>A0A0A8K446</accession>
<protein>
    <recommendedName>
        <fullName evidence="21">Cbb3-type cytochrome c oxidase subunit</fullName>
    </recommendedName>
</protein>
<feature type="binding site" description="axial binding residue" evidence="22">
    <location>
        <position position="172"/>
    </location>
    <ligand>
        <name>heme c</name>
        <dbReference type="ChEBI" id="CHEBI:61717"/>
        <label>2</label>
    </ligand>
    <ligandPart>
        <name>Fe</name>
        <dbReference type="ChEBI" id="CHEBI:18248"/>
    </ligandPart>
</feature>
<keyword evidence="11 21" id="KW-0479">Metal-binding</keyword>
<comment type="subunit">
    <text evidence="4">Component of the cbb3-type cytochrome c oxidase at least composed of FixN, FixO, FixQ and FixP.</text>
</comment>
<feature type="domain" description="Cytochrome c" evidence="26">
    <location>
        <begin position="204"/>
        <end position="285"/>
    </location>
</feature>
<keyword evidence="15 25" id="KW-1133">Transmembrane helix</keyword>
<dbReference type="PANTHER" id="PTHR33751:SF1">
    <property type="entry name" value="CBB3-TYPE CYTOCHROME C OXIDASE SUBUNIT FIXP"/>
    <property type="match status" value="1"/>
</dbReference>
<dbReference type="STRING" id="1384459.GL4_1306"/>
<evidence type="ECO:0000313" key="28">
    <source>
        <dbReference type="Proteomes" id="UP000031643"/>
    </source>
</evidence>
<dbReference type="UniPathway" id="UPA00705"/>
<dbReference type="Gene3D" id="1.10.760.10">
    <property type="entry name" value="Cytochrome c-like domain"/>
    <property type="match status" value="2"/>
</dbReference>
<dbReference type="PROSITE" id="PS51007">
    <property type="entry name" value="CYTC"/>
    <property type="match status" value="2"/>
</dbReference>
<comment type="function">
    <text evidence="20">C-type cytochrome. Part of the cbb3-type cytochrome c oxidase complex. FixP subunit is required for transferring electrons from donor cytochrome c via its heme groups to FixO subunit. From there, electrons are shuttled to the catalytic binuclear center of FixN subunit where oxygen reduction takes place. The complex also functions as a proton pump.</text>
</comment>
<dbReference type="GO" id="GO:1902600">
    <property type="term" value="P:proton transmembrane transport"/>
    <property type="evidence" value="ECO:0007669"/>
    <property type="project" value="UniProtKB-KW"/>
</dbReference>
<name>A0A0A8K446_9HYPH</name>
<feature type="region of interest" description="Disordered" evidence="24">
    <location>
        <begin position="1"/>
        <end position="20"/>
    </location>
</feature>
<evidence type="ECO:0000256" key="12">
    <source>
        <dbReference type="ARBA" id="ARBA00022737"/>
    </source>
</evidence>
<dbReference type="GO" id="GO:0005506">
    <property type="term" value="F:iron ion binding"/>
    <property type="evidence" value="ECO:0007669"/>
    <property type="project" value="InterPro"/>
</dbReference>
<feature type="binding site" description="covalent" evidence="23">
    <location>
        <position position="124"/>
    </location>
    <ligand>
        <name>heme c</name>
        <dbReference type="ChEBI" id="CHEBI:61717"/>
        <label>1</label>
    </ligand>
</feature>
<gene>
    <name evidence="27" type="ORF">GL4_1306</name>
</gene>
<evidence type="ECO:0000256" key="19">
    <source>
        <dbReference type="ARBA" id="ARBA00023136"/>
    </source>
</evidence>
<keyword evidence="17 21" id="KW-0408">Iron</keyword>
<comment type="pathway">
    <text evidence="2 21">Energy metabolism; oxidative phosphorylation.</text>
</comment>
<evidence type="ECO:0000256" key="6">
    <source>
        <dbReference type="ARBA" id="ARBA00022475"/>
    </source>
</evidence>
<dbReference type="AlphaFoldDB" id="A0A0A8K446"/>
<dbReference type="Pfam" id="PF14715">
    <property type="entry name" value="FixP_N"/>
    <property type="match status" value="1"/>
</dbReference>
<evidence type="ECO:0000256" key="20">
    <source>
        <dbReference type="ARBA" id="ARBA00025525"/>
    </source>
</evidence>
<feature type="binding site" description="axial binding residue" evidence="22">
    <location>
        <position position="125"/>
    </location>
    <ligand>
        <name>heme c</name>
        <dbReference type="ChEBI" id="CHEBI:61717"/>
        <label>1</label>
    </ligand>
    <ligandPart>
        <name>Fe</name>
        <dbReference type="ChEBI" id="CHEBI:18248"/>
    </ligandPart>
</feature>
<evidence type="ECO:0000256" key="1">
    <source>
        <dbReference type="ARBA" id="ARBA00004533"/>
    </source>
</evidence>
<evidence type="ECO:0000256" key="13">
    <source>
        <dbReference type="ARBA" id="ARBA00022781"/>
    </source>
</evidence>
<comment type="similarity">
    <text evidence="3 21">Belongs to the CcoP / FixP family.</text>
</comment>
<keyword evidence="28" id="KW-1185">Reference proteome</keyword>
<evidence type="ECO:0000256" key="8">
    <source>
        <dbReference type="ARBA" id="ARBA00022617"/>
    </source>
</evidence>
<evidence type="ECO:0000256" key="18">
    <source>
        <dbReference type="ARBA" id="ARBA00023065"/>
    </source>
</evidence>
<evidence type="ECO:0000256" key="5">
    <source>
        <dbReference type="ARBA" id="ARBA00022448"/>
    </source>
</evidence>
<dbReference type="GO" id="GO:0009055">
    <property type="term" value="F:electron transfer activity"/>
    <property type="evidence" value="ECO:0007669"/>
    <property type="project" value="InterPro"/>
</dbReference>
<keyword evidence="12" id="KW-0677">Repeat</keyword>
<keyword evidence="18 21" id="KW-0406">Ion transport</keyword>
<dbReference type="PRINTS" id="PR00605">
    <property type="entry name" value="CYTCHROMECIC"/>
</dbReference>
<keyword evidence="16 21" id="KW-0560">Oxidoreductase</keyword>
<feature type="domain" description="Cytochrome c" evidence="26">
    <location>
        <begin position="108"/>
        <end position="197"/>
    </location>
</feature>
<feature type="binding site" description="axial binding residue" evidence="22">
    <location>
        <position position="262"/>
    </location>
    <ligand>
        <name>heme c</name>
        <dbReference type="ChEBI" id="CHEBI:61717"/>
        <label>1</label>
    </ligand>
    <ligandPart>
        <name>Fe</name>
        <dbReference type="ChEBI" id="CHEBI:18248"/>
    </ligandPart>
</feature>
<evidence type="ECO:0000256" key="4">
    <source>
        <dbReference type="ARBA" id="ARBA00011203"/>
    </source>
</evidence>
<reference evidence="27 28" key="1">
    <citation type="submission" date="2014-09" db="EMBL/GenBank/DDBJ databases">
        <title>Genome sequencing of Methyloceanibacter caenitepidi Gela4.</title>
        <authorList>
            <person name="Takeuchi M."/>
            <person name="Susumu S."/>
            <person name="Kamagata Y."/>
            <person name="Oshima K."/>
            <person name="Hattori M."/>
            <person name="Iwasaki W."/>
        </authorList>
    </citation>
    <scope>NUCLEOTIDE SEQUENCE [LARGE SCALE GENOMIC DNA]</scope>
    <source>
        <strain evidence="27 28">Gela4</strain>
    </source>
</reference>
<dbReference type="InterPro" id="IPR038414">
    <property type="entry name" value="CcoP_N_sf"/>
</dbReference>
<dbReference type="PANTHER" id="PTHR33751">
    <property type="entry name" value="CBB3-TYPE CYTOCHROME C OXIDASE SUBUNIT FIXP"/>
    <property type="match status" value="1"/>
</dbReference>
<evidence type="ECO:0000256" key="11">
    <source>
        <dbReference type="ARBA" id="ARBA00022723"/>
    </source>
</evidence>
<feature type="binding site" description="covalent" evidence="23">
    <location>
        <position position="220"/>
    </location>
    <ligand>
        <name>heme c</name>
        <dbReference type="ChEBI" id="CHEBI:61717"/>
        <label>2</label>
    </ligand>
</feature>
<evidence type="ECO:0000313" key="27">
    <source>
        <dbReference type="EMBL" id="BAQ16764.1"/>
    </source>
</evidence>
<comment type="cofactor">
    <cofactor evidence="21 23">
        <name>heme c</name>
        <dbReference type="ChEBI" id="CHEBI:61717"/>
    </cofactor>
    <text evidence="21 23">Binds 2 heme C groups per subunit.</text>
</comment>
<keyword evidence="10 25" id="KW-0812">Transmembrane</keyword>
<dbReference type="SUPFAM" id="SSF46626">
    <property type="entry name" value="Cytochrome c"/>
    <property type="match status" value="2"/>
</dbReference>
<dbReference type="GO" id="GO:0005886">
    <property type="term" value="C:plasma membrane"/>
    <property type="evidence" value="ECO:0007669"/>
    <property type="project" value="UniProtKB-SubCell"/>
</dbReference>
<dbReference type="InterPro" id="IPR050597">
    <property type="entry name" value="Cytochrome_c_Oxidase_Subunit"/>
</dbReference>
<evidence type="ECO:0000256" key="25">
    <source>
        <dbReference type="SAM" id="Phobius"/>
    </source>
</evidence>
<evidence type="ECO:0000256" key="7">
    <source>
        <dbReference type="ARBA" id="ARBA00022519"/>
    </source>
</evidence>
<dbReference type="KEGG" id="mcg:GL4_1306"/>
<dbReference type="InterPro" id="IPR009056">
    <property type="entry name" value="Cyt_c-like_dom"/>
</dbReference>
<evidence type="ECO:0000256" key="2">
    <source>
        <dbReference type="ARBA" id="ARBA00004673"/>
    </source>
</evidence>
<dbReference type="InterPro" id="IPR008168">
    <property type="entry name" value="Cyt_C_IC"/>
</dbReference>
<dbReference type="InterPro" id="IPR032858">
    <property type="entry name" value="CcoP_N"/>
</dbReference>
<evidence type="ECO:0000256" key="14">
    <source>
        <dbReference type="ARBA" id="ARBA00022982"/>
    </source>
</evidence>
<dbReference type="InterPro" id="IPR036909">
    <property type="entry name" value="Cyt_c-like_dom_sf"/>
</dbReference>
<keyword evidence="19 21" id="KW-0472">Membrane</keyword>
<feature type="binding site" description="covalent" evidence="23">
    <location>
        <position position="121"/>
    </location>
    <ligand>
        <name>heme c</name>
        <dbReference type="ChEBI" id="CHEBI:61717"/>
        <label>1</label>
    </ligand>
</feature>
<evidence type="ECO:0000256" key="24">
    <source>
        <dbReference type="SAM" id="MobiDB-lite"/>
    </source>
</evidence>
<evidence type="ECO:0000256" key="21">
    <source>
        <dbReference type="PIRNR" id="PIRNR000006"/>
    </source>
</evidence>
<dbReference type="GO" id="GO:0020037">
    <property type="term" value="F:heme binding"/>
    <property type="evidence" value="ECO:0007669"/>
    <property type="project" value="InterPro"/>
</dbReference>
<keyword evidence="14 21" id="KW-0249">Electron transport</keyword>
<keyword evidence="9 21" id="KW-0679">Respiratory chain</keyword>
<sequence length="288" mass="31321">MAKKDTNTSEDVGTTGHEWDGIEEWNNPLPKWWLYVFYATIVWAIGYWIVYPAWPTASSYTKGFFGYSQRGQVTKDVAASQAEKAVYRDKIAASDLEAIKADPELFNFALAGGQAAFGDNCAPCHGRGAQGAFGYPNLRDDAWLWGGSLEAIHQTIQHGIRAEDSATRMSMMPAFGKLGMLNREQVSDTAEYVMSLSGNEDDAEAAARGKEIFATNCAACHGPDGRGNQALGAPNLTDELWLYGGDKDTIVETINYSRAGMMPAWSGRLDPATIKELAIYVHSLGGGQ</sequence>
<feature type="binding site" description="covalent" evidence="23">
    <location>
        <position position="217"/>
    </location>
    <ligand>
        <name>heme c</name>
        <dbReference type="ChEBI" id="CHEBI:61717"/>
        <label>2</label>
    </ligand>
</feature>
<evidence type="ECO:0000259" key="26">
    <source>
        <dbReference type="PROSITE" id="PS51007"/>
    </source>
</evidence>
<organism evidence="27 28">
    <name type="scientific">Methyloceanibacter caenitepidi</name>
    <dbReference type="NCBI Taxonomy" id="1384459"/>
    <lineage>
        <taxon>Bacteria</taxon>
        <taxon>Pseudomonadati</taxon>
        <taxon>Pseudomonadota</taxon>
        <taxon>Alphaproteobacteria</taxon>
        <taxon>Hyphomicrobiales</taxon>
        <taxon>Hyphomicrobiaceae</taxon>
        <taxon>Methyloceanibacter</taxon>
    </lineage>
</organism>
<feature type="transmembrane region" description="Helical" evidence="25">
    <location>
        <begin position="32"/>
        <end position="54"/>
    </location>
</feature>
<feature type="binding site" description="axial binding residue" evidence="22">
    <location>
        <position position="221"/>
    </location>
    <ligand>
        <name>heme c</name>
        <dbReference type="ChEBI" id="CHEBI:61717"/>
        <label>2</label>
    </ligand>
    <ligandPart>
        <name>Fe</name>
        <dbReference type="ChEBI" id="CHEBI:18248"/>
    </ligandPart>
</feature>
<evidence type="ECO:0000256" key="23">
    <source>
        <dbReference type="PIRSR" id="PIRSR000006-2"/>
    </source>
</evidence>
<dbReference type="GO" id="GO:0006119">
    <property type="term" value="P:oxidative phosphorylation"/>
    <property type="evidence" value="ECO:0007669"/>
    <property type="project" value="UniProtKB-UniPathway"/>
</dbReference>
<evidence type="ECO:0000256" key="9">
    <source>
        <dbReference type="ARBA" id="ARBA00022660"/>
    </source>
</evidence>
<evidence type="ECO:0000256" key="10">
    <source>
        <dbReference type="ARBA" id="ARBA00022692"/>
    </source>
</evidence>
<dbReference type="OrthoDB" id="9811281at2"/>
<dbReference type="InterPro" id="IPR004678">
    <property type="entry name" value="Cyt_c_oxidase_cbb3_su3"/>
</dbReference>
<comment type="subcellular location">
    <subcellularLocation>
        <location evidence="1 21">Cell inner membrane</location>
    </subcellularLocation>
</comment>
<evidence type="ECO:0000256" key="22">
    <source>
        <dbReference type="PIRSR" id="PIRSR000006-1"/>
    </source>
</evidence>
<dbReference type="EMBL" id="AP014648">
    <property type="protein sequence ID" value="BAQ16764.1"/>
    <property type="molecule type" value="Genomic_DNA"/>
</dbReference>
<proteinExistence type="inferred from homology"/>
<evidence type="ECO:0000256" key="15">
    <source>
        <dbReference type="ARBA" id="ARBA00022989"/>
    </source>
</evidence>
<keyword evidence="13 21" id="KW-0375">Hydrogen ion transport</keyword>
<dbReference type="GO" id="GO:0016491">
    <property type="term" value="F:oxidoreductase activity"/>
    <property type="evidence" value="ECO:0007669"/>
    <property type="project" value="UniProtKB-KW"/>
</dbReference>
<dbReference type="Pfam" id="PF13442">
    <property type="entry name" value="Cytochrome_CBB3"/>
    <property type="match status" value="2"/>
</dbReference>
<dbReference type="Proteomes" id="UP000031643">
    <property type="component" value="Chromosome"/>
</dbReference>
<dbReference type="PIRSF" id="PIRSF000006">
    <property type="entry name" value="Cbb3-Cox_fixP"/>
    <property type="match status" value="1"/>
</dbReference>
<dbReference type="Gene3D" id="6.10.280.130">
    <property type="match status" value="1"/>
</dbReference>
<evidence type="ECO:0000256" key="16">
    <source>
        <dbReference type="ARBA" id="ARBA00023002"/>
    </source>
</evidence>
<keyword evidence="5 21" id="KW-0813">Transport</keyword>
<dbReference type="HOGENOM" id="CLU_047545_2_0_5"/>
<evidence type="ECO:0000256" key="3">
    <source>
        <dbReference type="ARBA" id="ARBA00006113"/>
    </source>
</evidence>
<dbReference type="NCBIfam" id="TIGR00782">
    <property type="entry name" value="ccoP"/>
    <property type="match status" value="1"/>
</dbReference>
<evidence type="ECO:0000256" key="17">
    <source>
        <dbReference type="ARBA" id="ARBA00023004"/>
    </source>
</evidence>
<dbReference type="RefSeq" id="WP_045365749.1">
    <property type="nucleotide sequence ID" value="NZ_AP014648.1"/>
</dbReference>
<keyword evidence="7 21" id="KW-0997">Cell inner membrane</keyword>
<keyword evidence="8 21" id="KW-0349">Heme</keyword>